<dbReference type="InterPro" id="IPR002347">
    <property type="entry name" value="SDR_fam"/>
</dbReference>
<dbReference type="PANTHER" id="PTHR42760">
    <property type="entry name" value="SHORT-CHAIN DEHYDROGENASES/REDUCTASES FAMILY MEMBER"/>
    <property type="match status" value="1"/>
</dbReference>
<comment type="caution">
    <text evidence="3">The sequence shown here is derived from an EMBL/GenBank/DDBJ whole genome shotgun (WGS) entry which is preliminary data.</text>
</comment>
<reference evidence="3 4" key="1">
    <citation type="submission" date="2017-09" db="EMBL/GenBank/DDBJ databases">
        <title>Sequencing the genomes of two abundant thermophiles in Great Basin hot springs: Thermocrinis jamiesonii and novel Chloroflexi Thermoflexus hugenholtzii.</title>
        <authorList>
            <person name="Hedlund B."/>
        </authorList>
    </citation>
    <scope>NUCLEOTIDE SEQUENCE [LARGE SCALE GENOMIC DNA]</scope>
    <source>
        <strain evidence="3 4">G233</strain>
    </source>
</reference>
<dbReference type="GO" id="GO:0016616">
    <property type="term" value="F:oxidoreductase activity, acting on the CH-OH group of donors, NAD or NADP as acceptor"/>
    <property type="evidence" value="ECO:0007669"/>
    <property type="project" value="TreeGrafter"/>
</dbReference>
<evidence type="ECO:0000313" key="4">
    <source>
        <dbReference type="Proteomes" id="UP000223071"/>
    </source>
</evidence>
<dbReference type="AlphaFoldDB" id="A0A2A9HFH3"/>
<proteinExistence type="inferred from homology"/>
<dbReference type="CDD" id="cd05233">
    <property type="entry name" value="SDR_c"/>
    <property type="match status" value="1"/>
</dbReference>
<dbReference type="InterPro" id="IPR036291">
    <property type="entry name" value="NAD(P)-bd_dom_sf"/>
</dbReference>
<evidence type="ECO:0000256" key="2">
    <source>
        <dbReference type="ARBA" id="ARBA00023002"/>
    </source>
</evidence>
<dbReference type="PANTHER" id="PTHR42760:SF133">
    <property type="entry name" value="3-OXOACYL-[ACYL-CARRIER-PROTEIN] REDUCTASE"/>
    <property type="match status" value="1"/>
</dbReference>
<evidence type="ECO:0000313" key="3">
    <source>
        <dbReference type="EMBL" id="PFG73765.1"/>
    </source>
</evidence>
<dbReference type="Proteomes" id="UP000223071">
    <property type="component" value="Unassembled WGS sequence"/>
</dbReference>
<accession>A0A2A9HFH3</accession>
<keyword evidence="4" id="KW-1185">Reference proteome</keyword>
<keyword evidence="2" id="KW-0560">Oxidoreductase</keyword>
<dbReference type="FunFam" id="3.40.50.720:FF:000084">
    <property type="entry name" value="Short-chain dehydrogenase reductase"/>
    <property type="match status" value="1"/>
</dbReference>
<organism evidence="3 4">
    <name type="scientific">Tepidiforma thermophila (strain KCTC 52669 / CGMCC 1.13589 / G233)</name>
    <dbReference type="NCBI Taxonomy" id="2761530"/>
    <lineage>
        <taxon>Bacteria</taxon>
        <taxon>Bacillati</taxon>
        <taxon>Chloroflexota</taxon>
        <taxon>Tepidiformia</taxon>
        <taxon>Tepidiformales</taxon>
        <taxon>Tepidiformaceae</taxon>
        <taxon>Tepidiforma</taxon>
    </lineage>
</organism>
<dbReference type="Pfam" id="PF13561">
    <property type="entry name" value="adh_short_C2"/>
    <property type="match status" value="1"/>
</dbReference>
<evidence type="ECO:0000256" key="1">
    <source>
        <dbReference type="ARBA" id="ARBA00006484"/>
    </source>
</evidence>
<dbReference type="SUPFAM" id="SSF51735">
    <property type="entry name" value="NAD(P)-binding Rossmann-fold domains"/>
    <property type="match status" value="1"/>
</dbReference>
<dbReference type="PRINTS" id="PR00081">
    <property type="entry name" value="GDHRDH"/>
</dbReference>
<dbReference type="Gene3D" id="3.40.50.720">
    <property type="entry name" value="NAD(P)-binding Rossmann-like Domain"/>
    <property type="match status" value="1"/>
</dbReference>
<name>A0A2A9HFH3_TEPT2</name>
<dbReference type="RefSeq" id="WP_165772507.1">
    <property type="nucleotide sequence ID" value="NZ_PDJQ01000001.1"/>
</dbReference>
<comment type="similarity">
    <text evidence="1">Belongs to the short-chain dehydrogenases/reductases (SDR) family.</text>
</comment>
<protein>
    <submittedName>
        <fullName evidence="3">Meso-butanediol dehydrogenase/(S,S)-butanediol dehydrogenase/diacetyl reductase</fullName>
    </submittedName>
</protein>
<dbReference type="PRINTS" id="PR00080">
    <property type="entry name" value="SDRFAMILY"/>
</dbReference>
<gene>
    <name evidence="3" type="ORF">A9A59_0969</name>
</gene>
<dbReference type="EMBL" id="PDJQ01000001">
    <property type="protein sequence ID" value="PFG73765.1"/>
    <property type="molecule type" value="Genomic_DNA"/>
</dbReference>
<sequence length="274" mass="28038">MLPLEGKTAIITGGARGIGAGIAAVMARQGARVAILDLDGEQAAATAATLPTPGLGLACDVIVEDQLREAVRAAVDALGGLDIMVNNAGAGRGPVDLSALPAAAAGGGRVEDMAPAAWDEQLAQNLRSTFLGTKYALPYLKQRGGAIINIASIAALQAAPTLPAYAAAKAGVISLTKSCALEYAPFDIRVNAICPGFLWTRAWEGMAAMMQRTVPRFAGLSPRDIFLEVVKTGVPLGREQTPEDIGELAAFLASPAARNITGQAIAVDGGITLR</sequence>